<evidence type="ECO:0000313" key="2">
    <source>
        <dbReference type="EMBL" id="GHH22336.1"/>
    </source>
</evidence>
<protein>
    <recommendedName>
        <fullName evidence="4">Outer membrane lipoprotein carrier protein LolA</fullName>
    </recommendedName>
</protein>
<organism evidence="2 3">
    <name type="scientific">Sphingomonas glacialis</name>
    <dbReference type="NCBI Taxonomy" id="658225"/>
    <lineage>
        <taxon>Bacteria</taxon>
        <taxon>Pseudomonadati</taxon>
        <taxon>Pseudomonadota</taxon>
        <taxon>Alphaproteobacteria</taxon>
        <taxon>Sphingomonadales</taxon>
        <taxon>Sphingomonadaceae</taxon>
        <taxon>Sphingomonas</taxon>
    </lineage>
</organism>
<comment type="caution">
    <text evidence="2">The sequence shown here is derived from an EMBL/GenBank/DDBJ whole genome shotgun (WGS) entry which is preliminary data.</text>
</comment>
<keyword evidence="3" id="KW-1185">Reference proteome</keyword>
<evidence type="ECO:0000256" key="1">
    <source>
        <dbReference type="SAM" id="SignalP"/>
    </source>
</evidence>
<proteinExistence type="predicted"/>
<reference evidence="3" key="1">
    <citation type="journal article" date="2019" name="Int. J. Syst. Evol. Microbiol.">
        <title>The Global Catalogue of Microorganisms (GCM) 10K type strain sequencing project: providing services to taxonomists for standard genome sequencing and annotation.</title>
        <authorList>
            <consortium name="The Broad Institute Genomics Platform"/>
            <consortium name="The Broad Institute Genome Sequencing Center for Infectious Disease"/>
            <person name="Wu L."/>
            <person name="Ma J."/>
        </authorList>
    </citation>
    <scope>NUCLEOTIDE SEQUENCE [LARGE SCALE GENOMIC DNA]</scope>
    <source>
        <strain evidence="3">CGMCC 1.8957</strain>
    </source>
</reference>
<feature type="chain" id="PRO_5046810597" description="Outer membrane lipoprotein carrier protein LolA" evidence="1">
    <location>
        <begin position="35"/>
        <end position="244"/>
    </location>
</feature>
<evidence type="ECO:0008006" key="4">
    <source>
        <dbReference type="Google" id="ProtNLM"/>
    </source>
</evidence>
<accession>A0ABQ3LRQ3</accession>
<keyword evidence="1" id="KW-0732">Signal</keyword>
<dbReference type="Proteomes" id="UP000652430">
    <property type="component" value="Unassembled WGS sequence"/>
</dbReference>
<sequence length="244" mass="26155">MTCVPLPSALPTRHNSKMFGLGMIALAAAMPVTAAHADALQTRIVATARATPTVRHAFRRTLAFERTGAPRKTYVEQFDPSRAPAERWSLISIDGRAPTPKEIAKSRKANHGPIPSYAELAAWFGSPATRSEVGGGVLYRFARLPAGTFKIGSHDASADTQVEALVNTSGAVPFVERVRMTSNKSFSVMLVASLRSITVDQRYRLLGDGIVVPSDATSALTGAMMGKAGTMQTSTSYSEYRAIR</sequence>
<dbReference type="EMBL" id="BNAQ01000005">
    <property type="protein sequence ID" value="GHH22336.1"/>
    <property type="molecule type" value="Genomic_DNA"/>
</dbReference>
<gene>
    <name evidence="2" type="ORF">GCM10008023_32250</name>
</gene>
<evidence type="ECO:0000313" key="3">
    <source>
        <dbReference type="Proteomes" id="UP000652430"/>
    </source>
</evidence>
<feature type="signal peptide" evidence="1">
    <location>
        <begin position="1"/>
        <end position="34"/>
    </location>
</feature>
<name>A0ABQ3LRQ3_9SPHN</name>